<evidence type="ECO:0000313" key="4">
    <source>
        <dbReference type="EMBL" id="MBH0237353.1"/>
    </source>
</evidence>
<dbReference type="PROSITE" id="PS01227">
    <property type="entry name" value="UPF0012"/>
    <property type="match status" value="1"/>
</dbReference>
<keyword evidence="5" id="KW-1185">Reference proteome</keyword>
<dbReference type="EMBL" id="JADZLT010000042">
    <property type="protein sequence ID" value="MBH0237353.1"/>
    <property type="molecule type" value="Genomic_DNA"/>
</dbReference>
<dbReference type="PANTHER" id="PTHR23088">
    <property type="entry name" value="NITRILASE-RELATED"/>
    <property type="match status" value="1"/>
</dbReference>
<evidence type="ECO:0000256" key="1">
    <source>
        <dbReference type="ARBA" id="ARBA00010613"/>
    </source>
</evidence>
<dbReference type="Pfam" id="PF00795">
    <property type="entry name" value="CN_hydrolase"/>
    <property type="match status" value="1"/>
</dbReference>
<dbReference type="InterPro" id="IPR003010">
    <property type="entry name" value="C-N_Hydrolase"/>
</dbReference>
<evidence type="ECO:0000256" key="2">
    <source>
        <dbReference type="ARBA" id="ARBA00022801"/>
    </source>
</evidence>
<dbReference type="CDD" id="cd07572">
    <property type="entry name" value="nit"/>
    <property type="match status" value="1"/>
</dbReference>
<feature type="domain" description="CN hydrolase" evidence="3">
    <location>
        <begin position="4"/>
        <end position="252"/>
    </location>
</feature>
<dbReference type="AlphaFoldDB" id="A0A931MWM4"/>
<organism evidence="4 5">
    <name type="scientific">Methylobrevis albus</name>
    <dbReference type="NCBI Taxonomy" id="2793297"/>
    <lineage>
        <taxon>Bacteria</taxon>
        <taxon>Pseudomonadati</taxon>
        <taxon>Pseudomonadota</taxon>
        <taxon>Alphaproteobacteria</taxon>
        <taxon>Hyphomicrobiales</taxon>
        <taxon>Pleomorphomonadaceae</taxon>
        <taxon>Methylobrevis</taxon>
    </lineage>
</organism>
<evidence type="ECO:0000313" key="5">
    <source>
        <dbReference type="Proteomes" id="UP000631694"/>
    </source>
</evidence>
<comment type="similarity">
    <text evidence="1">Belongs to the carbon-nitrogen hydrolase superfamily. NIT1/NIT2 family.</text>
</comment>
<dbReference type="RefSeq" id="WP_197310445.1">
    <property type="nucleotide sequence ID" value="NZ_JADZLT010000042.1"/>
</dbReference>
<dbReference type="PROSITE" id="PS50263">
    <property type="entry name" value="CN_HYDROLASE"/>
    <property type="match status" value="1"/>
</dbReference>
<dbReference type="InterPro" id="IPR036526">
    <property type="entry name" value="C-N_Hydrolase_sf"/>
</dbReference>
<dbReference type="Proteomes" id="UP000631694">
    <property type="component" value="Unassembled WGS sequence"/>
</dbReference>
<name>A0A931MWM4_9HYPH</name>
<comment type="caution">
    <text evidence="4">The sequence shown here is derived from an EMBL/GenBank/DDBJ whole genome shotgun (WGS) entry which is preliminary data.</text>
</comment>
<dbReference type="GO" id="GO:0016811">
    <property type="term" value="F:hydrolase activity, acting on carbon-nitrogen (but not peptide) bonds, in linear amides"/>
    <property type="evidence" value="ECO:0007669"/>
    <property type="project" value="InterPro"/>
</dbReference>
<accession>A0A931MWM4</accession>
<dbReference type="InterPro" id="IPR045254">
    <property type="entry name" value="Nit1/2_C-N_Hydrolase"/>
</dbReference>
<dbReference type="InterPro" id="IPR001110">
    <property type="entry name" value="UPF0012_CS"/>
</dbReference>
<protein>
    <submittedName>
        <fullName evidence="4">Carbon-nitrogen hydrolase family protein</fullName>
    </submittedName>
</protein>
<proteinExistence type="inferred from homology"/>
<sequence length="284" mass="30207">MTTFRIACVQLCTGRSPLDNLVVTEALVREAAAAGAAYVQTPEMTNILERSRQALFEKIATEAEDPTLQRMQAVAAELGITIHLGSIAVRVGPGKVANRGFVIGPDGTVRSRYDKIHMFDVDLAGGESWRESATYQPGGEAVTVEIGPFTAGLAICYDIRFPYLFRAQAKAGAGLITAPAAFTAQTGRAHWHILQRARAIENGAYLASAAQGGKHEDGRETYGHSLIVDPWGTVIAEADHDQPGVIVADLDPEMVKAVRGRVPSLANERPFTMAAAVPEAAGAT</sequence>
<dbReference type="SUPFAM" id="SSF56317">
    <property type="entry name" value="Carbon-nitrogen hydrolase"/>
    <property type="match status" value="1"/>
</dbReference>
<reference evidence="4" key="1">
    <citation type="submission" date="2020-12" db="EMBL/GenBank/DDBJ databases">
        <title>Methylobrevis albus sp. nov., isolated from fresh water lack sediment.</title>
        <authorList>
            <person name="Zou Q."/>
        </authorList>
    </citation>
    <scope>NUCLEOTIDE SEQUENCE</scope>
    <source>
        <strain evidence="4">L22</strain>
    </source>
</reference>
<keyword evidence="2 4" id="KW-0378">Hydrolase</keyword>
<dbReference type="Gene3D" id="3.60.110.10">
    <property type="entry name" value="Carbon-nitrogen hydrolase"/>
    <property type="match status" value="1"/>
</dbReference>
<dbReference type="PANTHER" id="PTHR23088:SF27">
    <property type="entry name" value="DEAMINATED GLUTATHIONE AMIDASE"/>
    <property type="match status" value="1"/>
</dbReference>
<evidence type="ECO:0000259" key="3">
    <source>
        <dbReference type="PROSITE" id="PS50263"/>
    </source>
</evidence>
<gene>
    <name evidence="4" type="ORF">I5731_05920</name>
</gene>